<protein>
    <submittedName>
        <fullName evidence="2">Uncharacterized protein</fullName>
    </submittedName>
</protein>
<feature type="compositionally biased region" description="Low complexity" evidence="1">
    <location>
        <begin position="500"/>
        <end position="515"/>
    </location>
</feature>
<proteinExistence type="predicted"/>
<dbReference type="Pfam" id="PF01803">
    <property type="entry name" value="LIM_bind"/>
    <property type="match status" value="1"/>
</dbReference>
<reference evidence="2 3" key="1">
    <citation type="submission" date="2020-01" db="EMBL/GenBank/DDBJ databases">
        <authorList>
            <person name="Gupta K D."/>
        </authorList>
    </citation>
    <scope>NUCLEOTIDE SEQUENCE [LARGE SCALE GENOMIC DNA]</scope>
</reference>
<feature type="compositionally biased region" description="Gly residues" evidence="1">
    <location>
        <begin position="653"/>
        <end position="665"/>
    </location>
</feature>
<dbReference type="Proteomes" id="UP000467700">
    <property type="component" value="Unassembled WGS sequence"/>
</dbReference>
<accession>A0A8S0WKH2</accession>
<dbReference type="AlphaFoldDB" id="A0A8S0WKH2"/>
<evidence type="ECO:0000313" key="3">
    <source>
        <dbReference type="Proteomes" id="UP000467700"/>
    </source>
</evidence>
<feature type="compositionally biased region" description="Low complexity" evidence="1">
    <location>
        <begin position="584"/>
        <end position="600"/>
    </location>
</feature>
<feature type="region of interest" description="Disordered" evidence="1">
    <location>
        <begin position="437"/>
        <end position="689"/>
    </location>
</feature>
<feature type="region of interest" description="Disordered" evidence="1">
    <location>
        <begin position="1"/>
        <end position="154"/>
    </location>
</feature>
<comment type="caution">
    <text evidence="2">The sequence shown here is derived from an EMBL/GenBank/DDBJ whole genome shotgun (WGS) entry which is preliminary data.</text>
</comment>
<feature type="compositionally biased region" description="Low complexity" evidence="1">
    <location>
        <begin position="110"/>
        <end position="119"/>
    </location>
</feature>
<feature type="compositionally biased region" description="Low complexity" evidence="1">
    <location>
        <begin position="617"/>
        <end position="627"/>
    </location>
</feature>
<feature type="compositionally biased region" description="Polar residues" evidence="1">
    <location>
        <begin position="628"/>
        <end position="637"/>
    </location>
</feature>
<feature type="compositionally biased region" description="Gly residues" evidence="1">
    <location>
        <begin position="603"/>
        <end position="616"/>
    </location>
</feature>
<feature type="compositionally biased region" description="Low complexity" evidence="1">
    <location>
        <begin position="540"/>
        <end position="560"/>
    </location>
</feature>
<feature type="compositionally biased region" description="Low complexity" evidence="1">
    <location>
        <begin position="439"/>
        <end position="450"/>
    </location>
</feature>
<dbReference type="EMBL" id="CACVBS010000024">
    <property type="protein sequence ID" value="CAA7259582.1"/>
    <property type="molecule type" value="Genomic_DNA"/>
</dbReference>
<feature type="region of interest" description="Disordered" evidence="1">
    <location>
        <begin position="336"/>
        <end position="360"/>
    </location>
</feature>
<feature type="compositionally biased region" description="Pro residues" evidence="1">
    <location>
        <begin position="125"/>
        <end position="134"/>
    </location>
</feature>
<dbReference type="InterPro" id="IPR029005">
    <property type="entry name" value="LIM-bd/SEUSS"/>
</dbReference>
<feature type="compositionally biased region" description="Pro residues" evidence="1">
    <location>
        <begin position="341"/>
        <end position="353"/>
    </location>
</feature>
<gene>
    <name evidence="2" type="ORF">AAE3_LOCUS1681</name>
</gene>
<name>A0A8S0WKH2_CYCAE</name>
<sequence length="689" mass="72791">MYTPTFGMGPPSTIPRPPSQQQQQPNHPQHHTPDHIHIHPHHPQRPQSQPQTPHHQHPHPPQVPGRPPSQAGPSHTPRSLQPPLPPVGLTAVGRIPQGQQPPHLAPRPPTAGSNAPAAGPGAGPAHPPAGPDPPSTSAASSIPRPPQMLNGMGVGSGAGLTRLLQFSGVLSAESNKTQKLQWAWWNELVKEYFTPKAVMKLTLWKDNQRNEAKPFEIGIPILPRFFLVTTQSGVKSMTLSLDGARERTFGQGHSVVECVAAVWTYKYTNGYTVTLRGPLTAHVIVAATQPPPSSTSGPSTSSNTQQPAYTLKFEEFQFDANFHDKCIALDAIQGNRTIEPPKGPMTPPSPLPPGASQADWDRRWEETRRWEEPRMTIEHASLPGEPVNAFGIPQATMRCLELAESVSAMAELIGFARETDLGPLDALKNFAQRIRESQHGLQPHLQHQQPGQPPQPNHQQQQHLVNGALTPFQSYPHTPSTLYSSASPSITHPAPPGPPSSMNSPQNTSSSSTNSPEKHPKSIPGQQQQGPPGSGPGPAPGQMQSHLQQHLQQQLQAQMQIPPPPPPGQGQGPSSSRGPTPLHTPLQNPMQNPMQQQAPTPGGPGAGGQGGPGQGGVSSPAVSSGGTHNTPAMSNASLKRKQVGGDAASPTMGPGGADGQGGQGAAGQPAKGAARQPRKRGRTGTTGAG</sequence>
<feature type="compositionally biased region" description="Low complexity" evidence="1">
    <location>
        <begin position="666"/>
        <end position="675"/>
    </location>
</feature>
<organism evidence="2 3">
    <name type="scientific">Cyclocybe aegerita</name>
    <name type="common">Black poplar mushroom</name>
    <name type="synonym">Agrocybe aegerita</name>
    <dbReference type="NCBI Taxonomy" id="1973307"/>
    <lineage>
        <taxon>Eukaryota</taxon>
        <taxon>Fungi</taxon>
        <taxon>Dikarya</taxon>
        <taxon>Basidiomycota</taxon>
        <taxon>Agaricomycotina</taxon>
        <taxon>Agaricomycetes</taxon>
        <taxon>Agaricomycetidae</taxon>
        <taxon>Agaricales</taxon>
        <taxon>Agaricineae</taxon>
        <taxon>Bolbitiaceae</taxon>
        <taxon>Cyclocybe</taxon>
    </lineage>
</organism>
<evidence type="ECO:0000256" key="1">
    <source>
        <dbReference type="SAM" id="MobiDB-lite"/>
    </source>
</evidence>
<feature type="compositionally biased region" description="Polar residues" evidence="1">
    <location>
        <begin position="471"/>
        <end position="490"/>
    </location>
</feature>
<dbReference type="PANTHER" id="PTHR10378">
    <property type="entry name" value="LIM DOMAIN-BINDING PROTEIN"/>
    <property type="match status" value="1"/>
</dbReference>
<keyword evidence="3" id="KW-1185">Reference proteome</keyword>
<evidence type="ECO:0000313" key="2">
    <source>
        <dbReference type="EMBL" id="CAA7259582.1"/>
    </source>
</evidence>
<dbReference type="OrthoDB" id="774557at2759"/>